<dbReference type="HOGENOM" id="CLU_3317223_0_0_10"/>
<proteinExistence type="predicted"/>
<dbReference type="EMBL" id="CP001769">
    <property type="protein sequence ID" value="ADB40817.1"/>
    <property type="molecule type" value="Genomic_DNA"/>
</dbReference>
<dbReference type="KEGG" id="sli:Slin_4839"/>
<evidence type="ECO:0000313" key="2">
    <source>
        <dbReference type="Proteomes" id="UP000002028"/>
    </source>
</evidence>
<organism evidence="1 2">
    <name type="scientific">Spirosoma linguale (strain ATCC 33905 / DSM 74 / LMG 10896 / Claus 1)</name>
    <dbReference type="NCBI Taxonomy" id="504472"/>
    <lineage>
        <taxon>Bacteria</taxon>
        <taxon>Pseudomonadati</taxon>
        <taxon>Bacteroidota</taxon>
        <taxon>Cytophagia</taxon>
        <taxon>Cytophagales</taxon>
        <taxon>Cytophagaceae</taxon>
        <taxon>Spirosoma</taxon>
    </lineage>
</organism>
<keyword evidence="2" id="KW-1185">Reference proteome</keyword>
<evidence type="ECO:0000313" key="1">
    <source>
        <dbReference type="EMBL" id="ADB40817.1"/>
    </source>
</evidence>
<sequence>MDYLEKDNISGSVILCGKLSKKYYLTNLLLLNWLQRSVR</sequence>
<gene>
    <name evidence="1" type="ordered locus">Slin_4839</name>
</gene>
<accession>D2QQN6</accession>
<reference evidence="1 2" key="1">
    <citation type="journal article" date="2010" name="Stand. Genomic Sci.">
        <title>Complete genome sequence of Spirosoma linguale type strain (1).</title>
        <authorList>
            <person name="Lail K."/>
            <person name="Sikorski J."/>
            <person name="Saunders E."/>
            <person name="Lapidus A."/>
            <person name="Glavina Del Rio T."/>
            <person name="Copeland A."/>
            <person name="Tice H."/>
            <person name="Cheng J.-F."/>
            <person name="Lucas S."/>
            <person name="Nolan M."/>
            <person name="Bruce D."/>
            <person name="Goodwin L."/>
            <person name="Pitluck S."/>
            <person name="Ivanova N."/>
            <person name="Mavromatis K."/>
            <person name="Ovchinnikova G."/>
            <person name="Pati A."/>
            <person name="Chen A."/>
            <person name="Palaniappan K."/>
            <person name="Land M."/>
            <person name="Hauser L."/>
            <person name="Chang Y.-J."/>
            <person name="Jeffries C.D."/>
            <person name="Chain P."/>
            <person name="Brettin T."/>
            <person name="Detter J.C."/>
            <person name="Schuetze A."/>
            <person name="Rohde M."/>
            <person name="Tindall B.J."/>
            <person name="Goeker M."/>
            <person name="Bristow J."/>
            <person name="Eisen J.A."/>
            <person name="Markowitz V."/>
            <person name="Hugenholtz P."/>
            <person name="Kyrpides N.C."/>
            <person name="Klenk H.-P."/>
            <person name="Chen F."/>
        </authorList>
    </citation>
    <scope>NUCLEOTIDE SEQUENCE [LARGE SCALE GENOMIC DNA]</scope>
    <source>
        <strain evidence="2">ATCC 33905 / DSM 74 / LMG 10896 / Claus 1</strain>
    </source>
</reference>
<dbReference type="AlphaFoldDB" id="D2QQN6"/>
<protein>
    <submittedName>
        <fullName evidence="1">Uncharacterized protein</fullName>
    </submittedName>
</protein>
<dbReference type="Proteomes" id="UP000002028">
    <property type="component" value="Chromosome"/>
</dbReference>
<name>D2QQN6_SPILD</name>